<evidence type="ECO:0000313" key="3">
    <source>
        <dbReference type="EMBL" id="ANP72528.1"/>
    </source>
</evidence>
<evidence type="ECO:0000313" key="4">
    <source>
        <dbReference type="Proteomes" id="UP000092582"/>
    </source>
</evidence>
<evidence type="ECO:0000259" key="2">
    <source>
        <dbReference type="Pfam" id="PF21531"/>
    </source>
</evidence>
<evidence type="ECO:0000259" key="1">
    <source>
        <dbReference type="Pfam" id="PF18367"/>
    </source>
</evidence>
<name>A0A1B1BJ24_9MICO</name>
<dbReference type="OrthoDB" id="3784042at2"/>
<feature type="domain" description="DNA-binding protein Rv2175c wHTH" evidence="2">
    <location>
        <begin position="16"/>
        <end position="61"/>
    </location>
</feature>
<dbReference type="RefSeq" id="WP_066595066.1">
    <property type="nucleotide sequence ID" value="NZ_CP016282.1"/>
</dbReference>
<dbReference type="STRING" id="670052.PA27867_1571"/>
<dbReference type="EMBL" id="CP016282">
    <property type="protein sequence ID" value="ANP72528.1"/>
    <property type="molecule type" value="Genomic_DNA"/>
</dbReference>
<dbReference type="PATRIC" id="fig|670052.7.peg.1627"/>
<accession>A0A1B1BJ24</accession>
<dbReference type="AlphaFoldDB" id="A0A1B1BJ24"/>
<feature type="domain" description="Rv2175c C-terminal" evidence="1">
    <location>
        <begin position="67"/>
        <end position="122"/>
    </location>
</feature>
<dbReference type="KEGG" id="cart:PA27867_1571"/>
<dbReference type="GO" id="GO:0003677">
    <property type="term" value="F:DNA binding"/>
    <property type="evidence" value="ECO:0007669"/>
    <property type="project" value="InterPro"/>
</dbReference>
<dbReference type="Pfam" id="PF21531">
    <property type="entry name" value="Rv2175c_wHTH"/>
    <property type="match status" value="1"/>
</dbReference>
<dbReference type="Pfam" id="PF18367">
    <property type="entry name" value="Rv2175c_C"/>
    <property type="match status" value="1"/>
</dbReference>
<gene>
    <name evidence="3" type="ORF">PA27867_1571</name>
</gene>
<sequence>MTDSSSAPQQSVPSSTPEWYSIPDLVEVLGISHSRVRQLIEDKHLLAIRRDGKVSVPASFIREGAPVGELRGTLIVLSDDGFTDEQAMEWLLEVDDSLGVPPIDALLAGRKAEVRRVAQALA</sequence>
<keyword evidence="4" id="KW-1185">Reference proteome</keyword>
<dbReference type="InterPro" id="IPR041098">
    <property type="entry name" value="Rv2175c_C"/>
</dbReference>
<proteinExistence type="predicted"/>
<organism evidence="3 4">
    <name type="scientific">Cryobacterium arcticum</name>
    <dbReference type="NCBI Taxonomy" id="670052"/>
    <lineage>
        <taxon>Bacteria</taxon>
        <taxon>Bacillati</taxon>
        <taxon>Actinomycetota</taxon>
        <taxon>Actinomycetes</taxon>
        <taxon>Micrococcales</taxon>
        <taxon>Microbacteriaceae</taxon>
        <taxon>Cryobacterium</taxon>
    </lineage>
</organism>
<reference evidence="3 4" key="1">
    <citation type="submission" date="2016-06" db="EMBL/GenBank/DDBJ databases">
        <title>Genome sequencing of Cryobacterium arcticum PAMC 27867.</title>
        <authorList>
            <person name="Lee J."/>
            <person name="Kim O.-S."/>
        </authorList>
    </citation>
    <scope>NUCLEOTIDE SEQUENCE [LARGE SCALE GENOMIC DNA]</scope>
    <source>
        <strain evidence="3 4">PAMC 27867</strain>
    </source>
</reference>
<dbReference type="Proteomes" id="UP000092582">
    <property type="component" value="Chromosome 1"/>
</dbReference>
<dbReference type="InterPro" id="IPR048576">
    <property type="entry name" value="Rv2175c_wHTH"/>
</dbReference>
<protein>
    <submittedName>
        <fullName evidence="3">Transcriptional regulator</fullName>
    </submittedName>
</protein>